<feature type="compositionally biased region" description="Basic and acidic residues" evidence="4">
    <location>
        <begin position="97"/>
        <end position="109"/>
    </location>
</feature>
<keyword evidence="2" id="KW-0143">Chaperone</keyword>
<evidence type="ECO:0000256" key="4">
    <source>
        <dbReference type="SAM" id="MobiDB-lite"/>
    </source>
</evidence>
<dbReference type="InterPro" id="IPR014876">
    <property type="entry name" value="DEK_C"/>
</dbReference>
<dbReference type="InterPro" id="IPR037647">
    <property type="entry name" value="HIRIP3"/>
</dbReference>
<evidence type="ECO:0000256" key="3">
    <source>
        <dbReference type="ARBA" id="ARBA00023242"/>
    </source>
</evidence>
<feature type="compositionally biased region" description="Acidic residues" evidence="4">
    <location>
        <begin position="302"/>
        <end position="315"/>
    </location>
</feature>
<evidence type="ECO:0000256" key="1">
    <source>
        <dbReference type="ARBA" id="ARBA00004123"/>
    </source>
</evidence>
<dbReference type="GO" id="GO:0005634">
    <property type="term" value="C:nucleus"/>
    <property type="evidence" value="ECO:0007669"/>
    <property type="project" value="UniProtKB-SubCell"/>
</dbReference>
<dbReference type="PANTHER" id="PTHR15410">
    <property type="entry name" value="HIRA-INTERACTING PROTEIN 3"/>
    <property type="match status" value="1"/>
</dbReference>
<feature type="region of interest" description="Disordered" evidence="4">
    <location>
        <begin position="202"/>
        <end position="336"/>
    </location>
</feature>
<keyword evidence="3" id="KW-0539">Nucleus</keyword>
<dbReference type="InterPro" id="IPR019098">
    <property type="entry name" value="Histone_chaperone_domain_CHZ"/>
</dbReference>
<protein>
    <recommendedName>
        <fullName evidence="5">DEK-C domain-containing protein</fullName>
    </recommendedName>
</protein>
<feature type="region of interest" description="Disordered" evidence="4">
    <location>
        <begin position="74"/>
        <end position="122"/>
    </location>
</feature>
<comment type="caution">
    <text evidence="6">The sequence shown here is derived from an EMBL/GenBank/DDBJ whole genome shotgun (WGS) entry which is preliminary data.</text>
</comment>
<comment type="subcellular location">
    <subcellularLocation>
        <location evidence="1">Nucleus</location>
    </subcellularLocation>
</comment>
<feature type="region of interest" description="Disordered" evidence="4">
    <location>
        <begin position="380"/>
        <end position="497"/>
    </location>
</feature>
<sequence length="497" mass="54297">MAEISQHTEKPKDMESQIKTAILSRASYFQEQADSLTFEGVRRLLEKDLGLETHALDSHKRFVKQWLQNCIESASDDKMTKSEGASVENAVSSAEGEPVKEPEVKKESENPNSGDIMEDSPVMGLLTGSKKVKAEANGAEETKAAAAPSEAKIKKAIWGRASYLRENSQTITLAGLRRLLEEDLKLEKHSLDPFKKFVSQQVDEVLSTPESPPKAVIDKKKPVKKGSHGKAPSKSSKEEAPTTSGDESDDVSEEEVHVRKKTASGAKAQKSVAVKKRKRPEEDSKGSKQKQSKVSKSVSEASGDEDGGDVSENENSETSTEKPVKRNDVPKPAYGKQVERLKSVIKSCGLSIPPVIYKKVKQAPENKRESCLIKELEELLSKEGLSSNPSEKDIKDVKKRKERAKELEGIDMSNIVVSSRRRSATSFAPPPKPVIPDISESESEESEDEDEDEDDDDDEGADEEVEDEEAAGGEDQEEGSDGGGPSEESDQGNSDSD</sequence>
<feature type="compositionally biased region" description="Basic and acidic residues" evidence="4">
    <location>
        <begin position="319"/>
        <end position="329"/>
    </location>
</feature>
<reference evidence="6" key="1">
    <citation type="submission" date="2024-03" db="EMBL/GenBank/DDBJ databases">
        <title>WGS assembly of Saponaria officinalis var. Norfolk2.</title>
        <authorList>
            <person name="Jenkins J."/>
            <person name="Shu S."/>
            <person name="Grimwood J."/>
            <person name="Barry K."/>
            <person name="Goodstein D."/>
            <person name="Schmutz J."/>
            <person name="Leebens-Mack J."/>
            <person name="Osbourn A."/>
        </authorList>
    </citation>
    <scope>NUCLEOTIDE SEQUENCE [LARGE SCALE GENOMIC DNA]</scope>
    <source>
        <strain evidence="6">JIC</strain>
    </source>
</reference>
<dbReference type="AlphaFoldDB" id="A0AAW1NBM5"/>
<dbReference type="EMBL" id="JBDFQZ010000001">
    <property type="protein sequence ID" value="KAK9758256.1"/>
    <property type="molecule type" value="Genomic_DNA"/>
</dbReference>
<dbReference type="Proteomes" id="UP001443914">
    <property type="component" value="Unassembled WGS sequence"/>
</dbReference>
<dbReference type="Pfam" id="PF09649">
    <property type="entry name" value="CHZ"/>
    <property type="match status" value="1"/>
</dbReference>
<proteinExistence type="predicted"/>
<evidence type="ECO:0000313" key="7">
    <source>
        <dbReference type="Proteomes" id="UP001443914"/>
    </source>
</evidence>
<evidence type="ECO:0000256" key="2">
    <source>
        <dbReference type="ARBA" id="ARBA00023186"/>
    </source>
</evidence>
<dbReference type="PANTHER" id="PTHR15410:SF2">
    <property type="entry name" value="HIRA-INTERACTING PROTEIN 3"/>
    <property type="match status" value="1"/>
</dbReference>
<feature type="compositionally biased region" description="Acidic residues" evidence="4">
    <location>
        <begin position="439"/>
        <end position="480"/>
    </location>
</feature>
<keyword evidence="7" id="KW-1185">Reference proteome</keyword>
<evidence type="ECO:0000259" key="5">
    <source>
        <dbReference type="PROSITE" id="PS51998"/>
    </source>
</evidence>
<feature type="domain" description="DEK-C" evidence="5">
    <location>
        <begin position="147"/>
        <end position="207"/>
    </location>
</feature>
<evidence type="ECO:0000313" key="6">
    <source>
        <dbReference type="EMBL" id="KAK9758256.1"/>
    </source>
</evidence>
<dbReference type="SMART" id="SM01082">
    <property type="entry name" value="CHZ"/>
    <property type="match status" value="1"/>
</dbReference>
<name>A0AAW1NBM5_SAPOF</name>
<dbReference type="PROSITE" id="PS51998">
    <property type="entry name" value="DEK_C"/>
    <property type="match status" value="1"/>
</dbReference>
<gene>
    <name evidence="6" type="ORF">RND81_01G218500</name>
</gene>
<organism evidence="6 7">
    <name type="scientific">Saponaria officinalis</name>
    <name type="common">Common soapwort</name>
    <name type="synonym">Lychnis saponaria</name>
    <dbReference type="NCBI Taxonomy" id="3572"/>
    <lineage>
        <taxon>Eukaryota</taxon>
        <taxon>Viridiplantae</taxon>
        <taxon>Streptophyta</taxon>
        <taxon>Embryophyta</taxon>
        <taxon>Tracheophyta</taxon>
        <taxon>Spermatophyta</taxon>
        <taxon>Magnoliopsida</taxon>
        <taxon>eudicotyledons</taxon>
        <taxon>Gunneridae</taxon>
        <taxon>Pentapetalae</taxon>
        <taxon>Caryophyllales</taxon>
        <taxon>Caryophyllaceae</taxon>
        <taxon>Caryophylleae</taxon>
        <taxon>Saponaria</taxon>
    </lineage>
</organism>
<accession>A0AAW1NBM5</accession>